<dbReference type="PROSITE" id="PS51257">
    <property type="entry name" value="PROKAR_LIPOPROTEIN"/>
    <property type="match status" value="1"/>
</dbReference>
<proteinExistence type="predicted"/>
<accession>A0A6I4IEA4</accession>
<evidence type="ECO:0000256" key="2">
    <source>
        <dbReference type="SAM" id="SignalP"/>
    </source>
</evidence>
<dbReference type="OrthoDB" id="705385at2"/>
<feature type="signal peptide" evidence="2">
    <location>
        <begin position="1"/>
        <end position="18"/>
    </location>
</feature>
<organism evidence="3 4">
    <name type="scientific">Flavobacterium profundi</name>
    <dbReference type="NCBI Taxonomy" id="1774945"/>
    <lineage>
        <taxon>Bacteria</taxon>
        <taxon>Pseudomonadati</taxon>
        <taxon>Bacteroidota</taxon>
        <taxon>Flavobacteriia</taxon>
        <taxon>Flavobacteriales</taxon>
        <taxon>Flavobacteriaceae</taxon>
        <taxon>Flavobacterium</taxon>
    </lineage>
</organism>
<dbReference type="EMBL" id="WQLW01000001">
    <property type="protein sequence ID" value="MVO07895.1"/>
    <property type="molecule type" value="Genomic_DNA"/>
</dbReference>
<dbReference type="RefSeq" id="WP_140996287.1">
    <property type="nucleotide sequence ID" value="NZ_VDCZ01000001.1"/>
</dbReference>
<dbReference type="AlphaFoldDB" id="A0A6I4IEA4"/>
<name>A0A6I4IEA4_9FLAO</name>
<evidence type="ECO:0000313" key="3">
    <source>
        <dbReference type="EMBL" id="MVO07895.1"/>
    </source>
</evidence>
<feature type="region of interest" description="Disordered" evidence="1">
    <location>
        <begin position="31"/>
        <end position="58"/>
    </location>
</feature>
<keyword evidence="4" id="KW-1185">Reference proteome</keyword>
<dbReference type="Proteomes" id="UP000431264">
    <property type="component" value="Unassembled WGS sequence"/>
</dbReference>
<protein>
    <submittedName>
        <fullName evidence="3">Uncharacterized protein</fullName>
    </submittedName>
</protein>
<gene>
    <name evidence="3" type="ORF">GOQ30_01790</name>
</gene>
<evidence type="ECO:0000256" key="1">
    <source>
        <dbReference type="SAM" id="MobiDB-lite"/>
    </source>
</evidence>
<reference evidence="4" key="1">
    <citation type="submission" date="2019-05" db="EMBL/GenBank/DDBJ databases">
        <title>Flavobacterium profundi sp. nov., isolated from a deep-sea seamount.</title>
        <authorList>
            <person name="Zhang D.-C."/>
        </authorList>
    </citation>
    <scope>NUCLEOTIDE SEQUENCE [LARGE SCALE GENOMIC DNA]</scope>
    <source>
        <strain evidence="4">TP390</strain>
    </source>
</reference>
<feature type="compositionally biased region" description="Gly residues" evidence="1">
    <location>
        <begin position="38"/>
        <end position="55"/>
    </location>
</feature>
<comment type="caution">
    <text evidence="3">The sequence shown here is derived from an EMBL/GenBank/DDBJ whole genome shotgun (WGS) entry which is preliminary data.</text>
</comment>
<evidence type="ECO:0000313" key="4">
    <source>
        <dbReference type="Proteomes" id="UP000431264"/>
    </source>
</evidence>
<feature type="chain" id="PRO_5026321575" evidence="2">
    <location>
        <begin position="19"/>
        <end position="252"/>
    </location>
</feature>
<keyword evidence="2" id="KW-0732">Signal</keyword>
<sequence length="252" mass="26702">MRKINNLFVFMMLVVAFASCSEVEPLDPILSGQVNSGGDNGSGSGSSGGNSGGTSSGDYWPTAINNEWTYDSNGSSSTMKIIATETVNGQLYYKFAPQSGNGSMSSGIVNSSVNKTSGVYKLKTDDVVIDAGGITGTQTGYEYIVLKDNIPVNGTWNGSYTQTTTYTGIPPITFTTNYVGTILAKGVSETVNNEVFADVIKVKIDLTTNVPGVPATTIVSEYWYAKDVGIIKATNIGSGVNYENILVDYILY</sequence>